<dbReference type="InterPro" id="IPR005913">
    <property type="entry name" value="dTDP_dehydrorham_reduct"/>
</dbReference>
<evidence type="ECO:0000256" key="2">
    <source>
        <dbReference type="RuleBase" id="RU364082"/>
    </source>
</evidence>
<dbReference type="EMBL" id="MHCH01000061">
    <property type="protein sequence ID" value="OGY15694.1"/>
    <property type="molecule type" value="Genomic_DNA"/>
</dbReference>
<feature type="domain" description="RmlD-like substrate binding" evidence="3">
    <location>
        <begin position="8"/>
        <end position="280"/>
    </location>
</feature>
<comment type="function">
    <text evidence="2">Catalyzes the reduction of dTDP-6-deoxy-L-lyxo-4-hexulose to yield dTDP-L-rhamnose.</text>
</comment>
<name>A0A1G1VK35_9BACT</name>
<dbReference type="EC" id="1.1.1.133" evidence="2"/>
<dbReference type="AlphaFoldDB" id="A0A1G1VK35"/>
<dbReference type="Proteomes" id="UP000177324">
    <property type="component" value="Unassembled WGS sequence"/>
</dbReference>
<dbReference type="Pfam" id="PF04321">
    <property type="entry name" value="RmlD_sub_bind"/>
    <property type="match status" value="1"/>
</dbReference>
<dbReference type="InterPro" id="IPR029903">
    <property type="entry name" value="RmlD-like-bd"/>
</dbReference>
<evidence type="ECO:0000259" key="3">
    <source>
        <dbReference type="Pfam" id="PF04321"/>
    </source>
</evidence>
<comment type="similarity">
    <text evidence="1 2">Belongs to the dTDP-4-dehydrorhamnose reductase family.</text>
</comment>
<evidence type="ECO:0000313" key="4">
    <source>
        <dbReference type="EMBL" id="OGY15694.1"/>
    </source>
</evidence>
<dbReference type="GO" id="GO:0008831">
    <property type="term" value="F:dTDP-4-dehydrorhamnose reductase activity"/>
    <property type="evidence" value="ECO:0007669"/>
    <property type="project" value="UniProtKB-EC"/>
</dbReference>
<protein>
    <recommendedName>
        <fullName evidence="2">dTDP-4-dehydrorhamnose reductase</fullName>
        <ecNumber evidence="2">1.1.1.133</ecNumber>
    </recommendedName>
</protein>
<comment type="pathway">
    <text evidence="2">Carbohydrate biosynthesis; dTDP-L-rhamnose biosynthesis.</text>
</comment>
<accession>A0A1G1VK35</accession>
<organism evidence="4 5">
    <name type="scientific">Candidatus Chisholmbacteria bacterium RIFCSPHIGHO2_01_FULL_48_12</name>
    <dbReference type="NCBI Taxonomy" id="1797589"/>
    <lineage>
        <taxon>Bacteria</taxon>
        <taxon>Candidatus Chisholmiibacteriota</taxon>
    </lineage>
</organism>
<evidence type="ECO:0000313" key="5">
    <source>
        <dbReference type="Proteomes" id="UP000177324"/>
    </source>
</evidence>
<reference evidence="4 5" key="1">
    <citation type="journal article" date="2016" name="Nat. Commun.">
        <title>Thousands of microbial genomes shed light on interconnected biogeochemical processes in an aquifer system.</title>
        <authorList>
            <person name="Anantharaman K."/>
            <person name="Brown C.T."/>
            <person name="Hug L.A."/>
            <person name="Sharon I."/>
            <person name="Castelle C.J."/>
            <person name="Probst A.J."/>
            <person name="Thomas B.C."/>
            <person name="Singh A."/>
            <person name="Wilkins M.J."/>
            <person name="Karaoz U."/>
            <person name="Brodie E.L."/>
            <person name="Williams K.H."/>
            <person name="Hubbard S.S."/>
            <person name="Banfield J.F."/>
        </authorList>
    </citation>
    <scope>NUCLEOTIDE SEQUENCE [LARGE SCALE GENOMIC DNA]</scope>
</reference>
<dbReference type="PANTHER" id="PTHR10491">
    <property type="entry name" value="DTDP-4-DEHYDRORHAMNOSE REDUCTASE"/>
    <property type="match status" value="1"/>
</dbReference>
<gene>
    <name evidence="4" type="ORF">A2784_03265</name>
</gene>
<dbReference type="UniPathway" id="UPA00124"/>
<dbReference type="STRING" id="1797589.A2784_03265"/>
<dbReference type="PANTHER" id="PTHR10491:SF4">
    <property type="entry name" value="METHIONINE ADENOSYLTRANSFERASE 2 SUBUNIT BETA"/>
    <property type="match status" value="1"/>
</dbReference>
<proteinExistence type="inferred from homology"/>
<keyword evidence="2" id="KW-0521">NADP</keyword>
<dbReference type="Gene3D" id="3.40.50.720">
    <property type="entry name" value="NAD(P)-binding Rossmann-like Domain"/>
    <property type="match status" value="1"/>
</dbReference>
<dbReference type="CDD" id="cd05254">
    <property type="entry name" value="dTDP_HR_like_SDR_e"/>
    <property type="match status" value="1"/>
</dbReference>
<evidence type="ECO:0000256" key="1">
    <source>
        <dbReference type="ARBA" id="ARBA00010944"/>
    </source>
</evidence>
<comment type="caution">
    <text evidence="4">The sequence shown here is derived from an EMBL/GenBank/DDBJ whole genome shotgun (WGS) entry which is preliminary data.</text>
</comment>
<dbReference type="GO" id="GO:0019305">
    <property type="term" value="P:dTDP-rhamnose biosynthetic process"/>
    <property type="evidence" value="ECO:0007669"/>
    <property type="project" value="UniProtKB-UniPathway"/>
</dbReference>
<dbReference type="InterPro" id="IPR036291">
    <property type="entry name" value="NAD(P)-bd_dom_sf"/>
</dbReference>
<dbReference type="SUPFAM" id="SSF51735">
    <property type="entry name" value="NAD(P)-binding Rossmann-fold domains"/>
    <property type="match status" value="1"/>
</dbReference>
<keyword evidence="2" id="KW-0560">Oxidoreductase</keyword>
<sequence length="286" mass="31560">MKPIISASGLTGLVGSRVKQLTSSDFTWHNFSLSTGVDITQAHQVEKILTNSPNAVFVNFSAFTDVAAAQAQQGDATGSCYRLNVIGPKNLGLACKKFRKHLIHLSTDAVFDGRKSKAYIETDRPHPISWYGQTKLQGEQEILASGCEYTIVRIAYPFRAKFKLKTDFVRNIMHRLSRHQTVSMFTDTQFTPTFIDDIATAIAAIVLRKVTGIFHCVGSSIISPFAAALDVAATFNFNSDLILKARNHSYPPNAGLSNRKATNQLGVKFLTFPQALDRIKHQLKSP</sequence>
<dbReference type="Gene3D" id="3.90.25.10">
    <property type="entry name" value="UDP-galactose 4-epimerase, domain 1"/>
    <property type="match status" value="1"/>
</dbReference>